<gene>
    <name evidence="1" type="ORF">QAD02_010099</name>
</gene>
<protein>
    <submittedName>
        <fullName evidence="1">Uncharacterized protein</fullName>
    </submittedName>
</protein>
<organism evidence="1 2">
    <name type="scientific">Eretmocerus hayati</name>
    <dbReference type="NCBI Taxonomy" id="131215"/>
    <lineage>
        <taxon>Eukaryota</taxon>
        <taxon>Metazoa</taxon>
        <taxon>Ecdysozoa</taxon>
        <taxon>Arthropoda</taxon>
        <taxon>Hexapoda</taxon>
        <taxon>Insecta</taxon>
        <taxon>Pterygota</taxon>
        <taxon>Neoptera</taxon>
        <taxon>Endopterygota</taxon>
        <taxon>Hymenoptera</taxon>
        <taxon>Apocrita</taxon>
        <taxon>Proctotrupomorpha</taxon>
        <taxon>Chalcidoidea</taxon>
        <taxon>Aphelinidae</taxon>
        <taxon>Aphelininae</taxon>
        <taxon>Eretmocerus</taxon>
    </lineage>
</organism>
<evidence type="ECO:0000313" key="2">
    <source>
        <dbReference type="Proteomes" id="UP001239111"/>
    </source>
</evidence>
<proteinExistence type="predicted"/>
<keyword evidence="2" id="KW-1185">Reference proteome</keyword>
<accession>A0ACC2NBI6</accession>
<sequence>MQRILILAIAIGCLYVSVYAQRGNSPGRCTCDEKKKEYSPVCADNGVTYDSAAKLKCENDCKGQSYTISYYGLCRRDTAKKQASYTVESRPVVSAQTAAPAQPGVQPYGSEPINGQEENSYYYD</sequence>
<dbReference type="Proteomes" id="UP001239111">
    <property type="component" value="Chromosome 4"/>
</dbReference>
<dbReference type="EMBL" id="CM056744">
    <property type="protein sequence ID" value="KAJ8668436.1"/>
    <property type="molecule type" value="Genomic_DNA"/>
</dbReference>
<reference evidence="1" key="1">
    <citation type="submission" date="2023-04" db="EMBL/GenBank/DDBJ databases">
        <title>A chromosome-level genome assembly of the parasitoid wasp Eretmocerus hayati.</title>
        <authorList>
            <person name="Zhong Y."/>
            <person name="Liu S."/>
            <person name="Liu Y."/>
        </authorList>
    </citation>
    <scope>NUCLEOTIDE SEQUENCE</scope>
    <source>
        <strain evidence="1">ZJU_SS_LIU_2023</strain>
    </source>
</reference>
<evidence type="ECO:0000313" key="1">
    <source>
        <dbReference type="EMBL" id="KAJ8668436.1"/>
    </source>
</evidence>
<comment type="caution">
    <text evidence="1">The sequence shown here is derived from an EMBL/GenBank/DDBJ whole genome shotgun (WGS) entry which is preliminary data.</text>
</comment>
<name>A0ACC2NBI6_9HYME</name>